<dbReference type="SMART" id="SM00388">
    <property type="entry name" value="HisKA"/>
    <property type="match status" value="1"/>
</dbReference>
<dbReference type="SUPFAM" id="SSF55785">
    <property type="entry name" value="PYP-like sensor domain (PAS domain)"/>
    <property type="match status" value="2"/>
</dbReference>
<sequence length="1024" mass="113689">MLHAGVAMASTYDWRLVAMSVLIAVIASYTALDLAGRVTVAQGKARIGWLTGGAIAMGIGIWAMHFVGMLAFEVSLPVSYNLLIVVISMLAAIAASGLALFLVSGAVLGISRLLGGSLFMGLGIATMHYTGMVAMQIDAITVYNPLLVAVSVVIAIAGSMVALWLAFQLRNINTGVGKWRKIGSAIVMGAAVPLMHYTGMAAASFIPIHTNETFHATIDSLILAISIGVATVIILGIALLTAFFDRRISAEVLKSEILESSEKRFRTMIQNLQVAVILVSDKLEILTSNQAALNLLGLTEDEVSGKVCLNLSNKIVREDGTEFPQQLQPIAQAIATRQPVHHVVMGVYHPVTQNLIWLLINADPELAVDGSIMRVICTFSDITKSKQDETAKRESEQRFRQIAENIGEVFWMSDLQQQRIIYVSPAYQQVWGRSCESLYQEPKSFLDAIHAEDQERILAAFPKQLCGEYNEEYRIIQPDGSIRWINDRAFPVYNESGEVYRITGIAADITERKQAEEKVLQSEDQYRQLAQREALLNGLANQIRTTLDLPKILETAVNEIRNLLQIHRCSFQWYRTDVQPNYFELIQQAGESTIVDVCHYDLLKQVPAVGEQIIKFNFFRSDNLSKDSNLDANSREKIACLGLTALLGLVISTNTGKIGVLICEHYDQLRPWNDYEIELLTAVTDQLAIAIDQAEIYNKSRLAATTAQVQAAQLQKALADLKLTQAQLIQTEKMSSLGQMVAGVAHEINNPVNFIQGNLQHINNYAQDLLELSELYQQRFPNPGAEIVERIEEIDWEFLKDDLPKCLSSMNVGASRIREIVLSLRNFSRLDEAEMKFVDIHEGIDSTLLILKHRWQAKAGNIGIQIVKKYADLPRVECYAGRLNQVLMNILANAIDALENQEHPRIITISTELSSENLSVHSQLQQQIENPNFCNVLIRIIDNGKGMTEEVKKRIFDPFFTTKEVGDGTGLGLSISYQIVVDKHKGKLGCISEPGKGTEFIIEIPLQQQNHYSNTTVAVTTEKG</sequence>
<evidence type="ECO:0000256" key="5">
    <source>
        <dbReference type="ARBA" id="ARBA00022519"/>
    </source>
</evidence>
<dbReference type="RefSeq" id="WP_015203196.1">
    <property type="nucleotide sequence ID" value="NC_019753.1"/>
</dbReference>
<feature type="domain" description="PAS" evidence="18">
    <location>
        <begin position="261"/>
        <end position="306"/>
    </location>
</feature>
<dbReference type="PROSITE" id="PS50924">
    <property type="entry name" value="MHYT"/>
    <property type="match status" value="1"/>
</dbReference>
<organism evidence="21 22">
    <name type="scientific">Crinalium epipsammum PCC 9333</name>
    <dbReference type="NCBI Taxonomy" id="1173022"/>
    <lineage>
        <taxon>Bacteria</taxon>
        <taxon>Bacillati</taxon>
        <taxon>Cyanobacteriota</taxon>
        <taxon>Cyanophyceae</taxon>
        <taxon>Gomontiellales</taxon>
        <taxon>Gomontiellaceae</taxon>
        <taxon>Crinalium</taxon>
    </lineage>
</organism>
<keyword evidence="7" id="KW-0808">Transferase</keyword>
<keyword evidence="9" id="KW-0677">Repeat</keyword>
<dbReference type="PATRIC" id="fig|1173022.3.peg.2391"/>
<dbReference type="InterPro" id="IPR052162">
    <property type="entry name" value="Sensor_kinase/Photoreceptor"/>
</dbReference>
<dbReference type="GO" id="GO:0006355">
    <property type="term" value="P:regulation of DNA-templated transcription"/>
    <property type="evidence" value="ECO:0007669"/>
    <property type="project" value="InterPro"/>
</dbReference>
<dbReference type="SMART" id="SM00091">
    <property type="entry name" value="PAS"/>
    <property type="match status" value="2"/>
</dbReference>
<dbReference type="EMBL" id="CP003620">
    <property type="protein sequence ID" value="AFZ13082.1"/>
    <property type="molecule type" value="Genomic_DNA"/>
</dbReference>
<keyword evidence="8 15" id="KW-0812">Transmembrane</keyword>
<keyword evidence="6" id="KW-0597">Phosphoprotein</keyword>
<dbReference type="InterPro" id="IPR000700">
    <property type="entry name" value="PAS-assoc_C"/>
</dbReference>
<dbReference type="InterPro" id="IPR036890">
    <property type="entry name" value="HATPase_C_sf"/>
</dbReference>
<dbReference type="InterPro" id="IPR003594">
    <property type="entry name" value="HATPase_dom"/>
</dbReference>
<evidence type="ECO:0000259" key="19">
    <source>
        <dbReference type="PROSITE" id="PS50113"/>
    </source>
</evidence>
<evidence type="ECO:0000256" key="13">
    <source>
        <dbReference type="ARBA" id="ARBA00023012"/>
    </source>
</evidence>
<keyword evidence="10" id="KW-0547">Nucleotide-binding</keyword>
<accession>K9W017</accession>
<dbReference type="eggNOG" id="COG4191">
    <property type="taxonomic scope" value="Bacteria"/>
</dbReference>
<dbReference type="CDD" id="cd00082">
    <property type="entry name" value="HisKA"/>
    <property type="match status" value="1"/>
</dbReference>
<evidence type="ECO:0000259" key="20">
    <source>
        <dbReference type="PROSITE" id="PS50924"/>
    </source>
</evidence>
<dbReference type="OrthoDB" id="433918at2"/>
<dbReference type="PANTHER" id="PTHR43304">
    <property type="entry name" value="PHYTOCHROME-LIKE PROTEIN CPH1"/>
    <property type="match status" value="1"/>
</dbReference>
<dbReference type="InterPro" id="IPR001610">
    <property type="entry name" value="PAC"/>
</dbReference>
<dbReference type="InterPro" id="IPR003661">
    <property type="entry name" value="HisK_dim/P_dom"/>
</dbReference>
<evidence type="ECO:0000256" key="7">
    <source>
        <dbReference type="ARBA" id="ARBA00022679"/>
    </source>
</evidence>
<feature type="transmembrane region" description="Helical" evidence="15">
    <location>
        <begin position="47"/>
        <end position="72"/>
    </location>
</feature>
<dbReference type="InterPro" id="IPR013767">
    <property type="entry name" value="PAS_fold"/>
</dbReference>
<dbReference type="eggNOG" id="COG2202">
    <property type="taxonomic scope" value="Bacteria"/>
</dbReference>
<dbReference type="Gene3D" id="1.10.287.130">
    <property type="match status" value="1"/>
</dbReference>
<protein>
    <recommendedName>
        <fullName evidence="3">histidine kinase</fullName>
        <ecNumber evidence="3">2.7.13.3</ecNumber>
    </recommendedName>
</protein>
<feature type="transmembrane region" description="Helical" evidence="15">
    <location>
        <begin position="16"/>
        <end position="35"/>
    </location>
</feature>
<dbReference type="CDD" id="cd00130">
    <property type="entry name" value="PAS"/>
    <property type="match status" value="2"/>
</dbReference>
<dbReference type="SMART" id="SM00086">
    <property type="entry name" value="PAC"/>
    <property type="match status" value="2"/>
</dbReference>
<dbReference type="InterPro" id="IPR003018">
    <property type="entry name" value="GAF"/>
</dbReference>
<feature type="coiled-coil region" evidence="16">
    <location>
        <begin position="704"/>
        <end position="731"/>
    </location>
</feature>
<feature type="transmembrane region" description="Helical" evidence="15">
    <location>
        <begin position="220"/>
        <end position="244"/>
    </location>
</feature>
<dbReference type="Pfam" id="PF01590">
    <property type="entry name" value="GAF"/>
    <property type="match status" value="1"/>
</dbReference>
<gene>
    <name evidence="21" type="ORF">Cri9333_2210</name>
</gene>
<dbReference type="Pfam" id="PF00989">
    <property type="entry name" value="PAS"/>
    <property type="match status" value="1"/>
</dbReference>
<dbReference type="STRING" id="1173022.Cri9333_2210"/>
<evidence type="ECO:0000256" key="16">
    <source>
        <dbReference type="SAM" id="Coils"/>
    </source>
</evidence>
<evidence type="ECO:0000259" key="17">
    <source>
        <dbReference type="PROSITE" id="PS50109"/>
    </source>
</evidence>
<dbReference type="InterPro" id="IPR000014">
    <property type="entry name" value="PAS"/>
</dbReference>
<dbReference type="PANTHER" id="PTHR43304:SF1">
    <property type="entry name" value="PAC DOMAIN-CONTAINING PROTEIN"/>
    <property type="match status" value="1"/>
</dbReference>
<dbReference type="Proteomes" id="UP000010472">
    <property type="component" value="Chromosome"/>
</dbReference>
<feature type="domain" description="MHYT" evidence="20">
    <location>
        <begin position="12"/>
        <end position="206"/>
    </location>
</feature>
<dbReference type="NCBIfam" id="TIGR00229">
    <property type="entry name" value="sensory_box"/>
    <property type="match status" value="2"/>
</dbReference>
<dbReference type="InterPro" id="IPR005330">
    <property type="entry name" value="MHYT_dom"/>
</dbReference>
<dbReference type="PROSITE" id="PS50113">
    <property type="entry name" value="PAC"/>
    <property type="match status" value="1"/>
</dbReference>
<dbReference type="Gene3D" id="3.30.450.20">
    <property type="entry name" value="PAS domain"/>
    <property type="match status" value="2"/>
</dbReference>
<dbReference type="InterPro" id="IPR013655">
    <property type="entry name" value="PAS_fold_3"/>
</dbReference>
<evidence type="ECO:0000256" key="2">
    <source>
        <dbReference type="ARBA" id="ARBA00004429"/>
    </source>
</evidence>
<feature type="transmembrane region" description="Helical" evidence="15">
    <location>
        <begin position="113"/>
        <end position="134"/>
    </location>
</feature>
<dbReference type="SMART" id="SM00065">
    <property type="entry name" value="GAF"/>
    <property type="match status" value="1"/>
</dbReference>
<evidence type="ECO:0000256" key="15">
    <source>
        <dbReference type="PROSITE-ProRule" id="PRU00244"/>
    </source>
</evidence>
<dbReference type="GO" id="GO:0000166">
    <property type="term" value="F:nucleotide binding"/>
    <property type="evidence" value="ECO:0007669"/>
    <property type="project" value="UniProtKB-KW"/>
</dbReference>
<comment type="subcellular location">
    <subcellularLocation>
        <location evidence="2">Cell inner membrane</location>
        <topology evidence="2">Multi-pass membrane protein</topology>
    </subcellularLocation>
</comment>
<dbReference type="GO" id="GO:0005886">
    <property type="term" value="C:plasma membrane"/>
    <property type="evidence" value="ECO:0007669"/>
    <property type="project" value="UniProtKB-SubCell"/>
</dbReference>
<keyword evidence="12 15" id="KW-1133">Transmembrane helix</keyword>
<dbReference type="InterPro" id="IPR036097">
    <property type="entry name" value="HisK_dim/P_sf"/>
</dbReference>
<keyword evidence="16" id="KW-0175">Coiled coil</keyword>
<evidence type="ECO:0000256" key="8">
    <source>
        <dbReference type="ARBA" id="ARBA00022692"/>
    </source>
</evidence>
<evidence type="ECO:0000256" key="1">
    <source>
        <dbReference type="ARBA" id="ARBA00000085"/>
    </source>
</evidence>
<keyword evidence="13" id="KW-0902">Two-component regulatory system</keyword>
<feature type="domain" description="PAS" evidence="18">
    <location>
        <begin position="395"/>
        <end position="468"/>
    </location>
</feature>
<feature type="domain" description="PAC" evidence="19">
    <location>
        <begin position="469"/>
        <end position="521"/>
    </location>
</feature>
<dbReference type="SUPFAM" id="SSF55781">
    <property type="entry name" value="GAF domain-like"/>
    <property type="match status" value="1"/>
</dbReference>
<dbReference type="Pfam" id="PF08447">
    <property type="entry name" value="PAS_3"/>
    <property type="match status" value="1"/>
</dbReference>
<comment type="catalytic activity">
    <reaction evidence="1">
        <text>ATP + protein L-histidine = ADP + protein N-phospho-L-histidine.</text>
        <dbReference type="EC" id="2.7.13.3"/>
    </reaction>
</comment>
<evidence type="ECO:0000256" key="14">
    <source>
        <dbReference type="ARBA" id="ARBA00023136"/>
    </source>
</evidence>
<feature type="transmembrane region" description="Helical" evidence="15">
    <location>
        <begin position="146"/>
        <end position="167"/>
    </location>
</feature>
<evidence type="ECO:0000256" key="4">
    <source>
        <dbReference type="ARBA" id="ARBA00022475"/>
    </source>
</evidence>
<dbReference type="PRINTS" id="PR00344">
    <property type="entry name" value="BCTRLSENSOR"/>
</dbReference>
<dbReference type="AlphaFoldDB" id="K9W017"/>
<keyword evidence="22" id="KW-1185">Reference proteome</keyword>
<dbReference type="InterPro" id="IPR035965">
    <property type="entry name" value="PAS-like_dom_sf"/>
</dbReference>
<evidence type="ECO:0000313" key="21">
    <source>
        <dbReference type="EMBL" id="AFZ13082.1"/>
    </source>
</evidence>
<keyword evidence="4" id="KW-1003">Cell membrane</keyword>
<dbReference type="Gene3D" id="3.30.565.10">
    <property type="entry name" value="Histidine kinase-like ATPase, C-terminal domain"/>
    <property type="match status" value="1"/>
</dbReference>
<evidence type="ECO:0000256" key="10">
    <source>
        <dbReference type="ARBA" id="ARBA00022741"/>
    </source>
</evidence>
<keyword evidence="11 21" id="KW-0418">Kinase</keyword>
<dbReference type="GO" id="GO:0000155">
    <property type="term" value="F:phosphorelay sensor kinase activity"/>
    <property type="evidence" value="ECO:0007669"/>
    <property type="project" value="InterPro"/>
</dbReference>
<dbReference type="InterPro" id="IPR004358">
    <property type="entry name" value="Sig_transdc_His_kin-like_C"/>
</dbReference>
<dbReference type="Pfam" id="PF03707">
    <property type="entry name" value="MHYT"/>
    <property type="match status" value="4"/>
</dbReference>
<dbReference type="InterPro" id="IPR029016">
    <property type="entry name" value="GAF-like_dom_sf"/>
</dbReference>
<dbReference type="FunFam" id="2.10.70.100:FF:000001">
    <property type="entry name" value="Sensory transduction histidine kinase"/>
    <property type="match status" value="1"/>
</dbReference>
<dbReference type="SUPFAM" id="SSF47384">
    <property type="entry name" value="Homodimeric domain of signal transducing histidine kinase"/>
    <property type="match status" value="1"/>
</dbReference>
<feature type="transmembrane region" description="Helical" evidence="15">
    <location>
        <begin position="78"/>
        <end position="101"/>
    </location>
</feature>
<evidence type="ECO:0000313" key="22">
    <source>
        <dbReference type="Proteomes" id="UP000010472"/>
    </source>
</evidence>
<reference evidence="21 22" key="1">
    <citation type="submission" date="2012-06" db="EMBL/GenBank/DDBJ databases">
        <title>Finished chromosome of genome of Crinalium epipsammum PCC 9333.</title>
        <authorList>
            <consortium name="US DOE Joint Genome Institute"/>
            <person name="Gugger M."/>
            <person name="Coursin T."/>
            <person name="Rippka R."/>
            <person name="Tandeau De Marsac N."/>
            <person name="Huntemann M."/>
            <person name="Wei C.-L."/>
            <person name="Han J."/>
            <person name="Detter J.C."/>
            <person name="Han C."/>
            <person name="Tapia R."/>
            <person name="Davenport K."/>
            <person name="Daligault H."/>
            <person name="Erkkila T."/>
            <person name="Gu W."/>
            <person name="Munk A.C.C."/>
            <person name="Teshima H."/>
            <person name="Xu Y."/>
            <person name="Chain P."/>
            <person name="Chen A."/>
            <person name="Krypides N."/>
            <person name="Mavromatis K."/>
            <person name="Markowitz V."/>
            <person name="Szeto E."/>
            <person name="Ivanova N."/>
            <person name="Mikhailova N."/>
            <person name="Ovchinnikova G."/>
            <person name="Pagani I."/>
            <person name="Pati A."/>
            <person name="Goodwin L."/>
            <person name="Peters L."/>
            <person name="Pitluck S."/>
            <person name="Woyke T."/>
            <person name="Kerfeld C."/>
        </authorList>
    </citation>
    <scope>NUCLEOTIDE SEQUENCE [LARGE SCALE GENOMIC DNA]</scope>
    <source>
        <strain evidence="21 22">PCC 9333</strain>
    </source>
</reference>
<dbReference type="PROSITE" id="PS50112">
    <property type="entry name" value="PAS"/>
    <property type="match status" value="2"/>
</dbReference>
<feature type="domain" description="Histidine kinase" evidence="17">
    <location>
        <begin position="743"/>
        <end position="1008"/>
    </location>
</feature>
<proteinExistence type="predicted"/>
<keyword evidence="14 15" id="KW-0472">Membrane</keyword>
<dbReference type="Gene3D" id="3.30.450.40">
    <property type="match status" value="1"/>
</dbReference>
<dbReference type="EC" id="2.7.13.3" evidence="3"/>
<dbReference type="SUPFAM" id="SSF55874">
    <property type="entry name" value="ATPase domain of HSP90 chaperone/DNA topoisomerase II/histidine kinase"/>
    <property type="match status" value="1"/>
</dbReference>
<evidence type="ECO:0000256" key="6">
    <source>
        <dbReference type="ARBA" id="ARBA00022553"/>
    </source>
</evidence>
<evidence type="ECO:0000256" key="9">
    <source>
        <dbReference type="ARBA" id="ARBA00022737"/>
    </source>
</evidence>
<dbReference type="InterPro" id="IPR005467">
    <property type="entry name" value="His_kinase_dom"/>
</dbReference>
<evidence type="ECO:0000256" key="3">
    <source>
        <dbReference type="ARBA" id="ARBA00012438"/>
    </source>
</evidence>
<evidence type="ECO:0000256" key="12">
    <source>
        <dbReference type="ARBA" id="ARBA00022989"/>
    </source>
</evidence>
<evidence type="ECO:0000259" key="18">
    <source>
        <dbReference type="PROSITE" id="PS50112"/>
    </source>
</evidence>
<dbReference type="PROSITE" id="PS50109">
    <property type="entry name" value="HIS_KIN"/>
    <property type="match status" value="1"/>
</dbReference>
<dbReference type="KEGG" id="cep:Cri9333_2210"/>
<dbReference type="eggNOG" id="COG2203">
    <property type="taxonomic scope" value="Bacteria"/>
</dbReference>
<dbReference type="SMART" id="SM00387">
    <property type="entry name" value="HATPase_c"/>
    <property type="match status" value="1"/>
</dbReference>
<dbReference type="Pfam" id="PF02518">
    <property type="entry name" value="HATPase_c"/>
    <property type="match status" value="1"/>
</dbReference>
<name>K9W017_9CYAN</name>
<dbReference type="HOGENOM" id="CLU_000445_114_39_3"/>
<dbReference type="eggNOG" id="COG3300">
    <property type="taxonomic scope" value="Bacteria"/>
</dbReference>
<evidence type="ECO:0000256" key="11">
    <source>
        <dbReference type="ARBA" id="ARBA00022777"/>
    </source>
</evidence>
<keyword evidence="5" id="KW-0997">Cell inner membrane</keyword>